<evidence type="ECO:0000256" key="2">
    <source>
        <dbReference type="SAM" id="SignalP"/>
    </source>
</evidence>
<dbReference type="PANTHER" id="PTHR48081:SF13">
    <property type="entry name" value="ALPHA_BETA HYDROLASE"/>
    <property type="match status" value="1"/>
</dbReference>
<evidence type="ECO:0000313" key="5">
    <source>
        <dbReference type="Proteomes" id="UP001193389"/>
    </source>
</evidence>
<dbReference type="KEGG" id="anf:AQPE_0669"/>
<protein>
    <submittedName>
        <fullName evidence="4">Esterase/lipase-like</fullName>
    </submittedName>
</protein>
<keyword evidence="1" id="KW-0378">Hydrolase</keyword>
<evidence type="ECO:0000259" key="3">
    <source>
        <dbReference type="Pfam" id="PF20434"/>
    </source>
</evidence>
<name>A0A5K7S4W9_9BACT</name>
<feature type="chain" id="PRO_5024320537" evidence="2">
    <location>
        <begin position="22"/>
        <end position="342"/>
    </location>
</feature>
<sequence>MKTKYILGFIVMAIFSIPAFAQGGADGLLMPKFIKPSDNSTSILLKDLSKERRFLREIPADSEIHLLKDIVYHKSKSIDGDPMSLSMDLLTYKDDKIRPCVVYVVGGGFSSASKERNLYDRFEVAKVGYVVASVQYHVVSNGIYSDAVKDIKAAIRFLRANAKEYGINPDKIAVWGESAGGYLAAMVGTTNGVKEFEAGENIDQSSDVQAAIDVYGLSDLTKIGADYDEAAANAHFTLISPDGKFIHGKNSGLTSLDKPEVVAKANPINYVNKNDPPFLLFHGTLDVSVSPSQTLLMHNSLREAGVNSTRYVIEGARHASAEFSDPQVITIIVDFLDKHLKQ</sequence>
<dbReference type="RefSeq" id="WP_318349596.1">
    <property type="nucleotide sequence ID" value="NZ_AP018694.1"/>
</dbReference>
<dbReference type="Proteomes" id="UP001193389">
    <property type="component" value="Chromosome"/>
</dbReference>
<dbReference type="Gene3D" id="3.40.50.1820">
    <property type="entry name" value="alpha/beta hydrolase"/>
    <property type="match status" value="1"/>
</dbReference>
<reference evidence="4" key="1">
    <citation type="journal article" date="2020" name="Int. J. Syst. Evol. Microbiol.">
        <title>Aquipluma nitroreducens gen. nov. sp. nov., a novel facultatively anaerobic bacterium isolated from a freshwater lake.</title>
        <authorList>
            <person name="Watanabe M."/>
            <person name="Kojima H."/>
            <person name="Fukui M."/>
        </authorList>
    </citation>
    <scope>NUCLEOTIDE SEQUENCE</scope>
    <source>
        <strain evidence="4">MeG22</strain>
    </source>
</reference>
<dbReference type="EMBL" id="AP018694">
    <property type="protein sequence ID" value="BBE16530.1"/>
    <property type="molecule type" value="Genomic_DNA"/>
</dbReference>
<evidence type="ECO:0000313" key="4">
    <source>
        <dbReference type="EMBL" id="BBE16530.1"/>
    </source>
</evidence>
<keyword evidence="2" id="KW-0732">Signal</keyword>
<dbReference type="InterPro" id="IPR050300">
    <property type="entry name" value="GDXG_lipolytic_enzyme"/>
</dbReference>
<evidence type="ECO:0000256" key="1">
    <source>
        <dbReference type="ARBA" id="ARBA00022801"/>
    </source>
</evidence>
<gene>
    <name evidence="4" type="ORF">AQPE_0669</name>
</gene>
<dbReference type="AlphaFoldDB" id="A0A5K7S4W9"/>
<feature type="signal peptide" evidence="2">
    <location>
        <begin position="1"/>
        <end position="21"/>
    </location>
</feature>
<dbReference type="SUPFAM" id="SSF53474">
    <property type="entry name" value="alpha/beta-Hydrolases"/>
    <property type="match status" value="1"/>
</dbReference>
<proteinExistence type="predicted"/>
<feature type="domain" description="BD-FAE-like" evidence="3">
    <location>
        <begin position="94"/>
        <end position="301"/>
    </location>
</feature>
<dbReference type="InterPro" id="IPR049492">
    <property type="entry name" value="BD-FAE-like_dom"/>
</dbReference>
<dbReference type="PANTHER" id="PTHR48081">
    <property type="entry name" value="AB HYDROLASE SUPERFAMILY PROTEIN C4A8.06C"/>
    <property type="match status" value="1"/>
</dbReference>
<keyword evidence="5" id="KW-1185">Reference proteome</keyword>
<dbReference type="GO" id="GO:0016787">
    <property type="term" value="F:hydrolase activity"/>
    <property type="evidence" value="ECO:0007669"/>
    <property type="project" value="UniProtKB-KW"/>
</dbReference>
<accession>A0A5K7S4W9</accession>
<dbReference type="InterPro" id="IPR029058">
    <property type="entry name" value="AB_hydrolase_fold"/>
</dbReference>
<dbReference type="Pfam" id="PF20434">
    <property type="entry name" value="BD-FAE"/>
    <property type="match status" value="1"/>
</dbReference>
<organism evidence="4 5">
    <name type="scientific">Aquipluma nitroreducens</name>
    <dbReference type="NCBI Taxonomy" id="2010828"/>
    <lineage>
        <taxon>Bacteria</taxon>
        <taxon>Pseudomonadati</taxon>
        <taxon>Bacteroidota</taxon>
        <taxon>Bacteroidia</taxon>
        <taxon>Marinilabiliales</taxon>
        <taxon>Prolixibacteraceae</taxon>
        <taxon>Aquipluma</taxon>
    </lineage>
</organism>